<evidence type="ECO:0000259" key="12">
    <source>
        <dbReference type="PROSITE" id="PS51671"/>
    </source>
</evidence>
<dbReference type="KEGG" id="tbi:Tbis_3112"/>
<dbReference type="GO" id="GO:0004794">
    <property type="term" value="F:threonine deaminase activity"/>
    <property type="evidence" value="ECO:0007669"/>
    <property type="project" value="UniProtKB-EC"/>
</dbReference>
<dbReference type="Gene3D" id="3.40.50.1100">
    <property type="match status" value="2"/>
</dbReference>
<evidence type="ECO:0000313" key="13">
    <source>
        <dbReference type="EMBL" id="ADG89806.1"/>
    </source>
</evidence>
<dbReference type="InterPro" id="IPR001926">
    <property type="entry name" value="TrpB-like_PALP"/>
</dbReference>
<dbReference type="EC" id="4.3.1.19" evidence="6"/>
<evidence type="ECO:0000256" key="10">
    <source>
        <dbReference type="ARBA" id="ARBA00022898"/>
    </source>
</evidence>
<dbReference type="OrthoDB" id="9811476at2"/>
<reference evidence="13 14" key="1">
    <citation type="submission" date="2010-01" db="EMBL/GenBank/DDBJ databases">
        <title>The complete genome of Thermobispora bispora DSM 43833.</title>
        <authorList>
            <consortium name="US DOE Joint Genome Institute (JGI-PGF)"/>
            <person name="Lucas S."/>
            <person name="Copeland A."/>
            <person name="Lapidus A."/>
            <person name="Glavina del Rio T."/>
            <person name="Dalin E."/>
            <person name="Tice H."/>
            <person name="Bruce D."/>
            <person name="Goodwin L."/>
            <person name="Pitluck S."/>
            <person name="Kyrpides N."/>
            <person name="Mavromatis K."/>
            <person name="Ivanova N."/>
            <person name="Mikhailova N."/>
            <person name="Chertkov O."/>
            <person name="Brettin T."/>
            <person name="Detter J.C."/>
            <person name="Han C."/>
            <person name="Larimer F."/>
            <person name="Land M."/>
            <person name="Hauser L."/>
            <person name="Markowitz V."/>
            <person name="Cheng J.-F."/>
            <person name="Hugenholtz P."/>
            <person name="Woyke T."/>
            <person name="Wu D."/>
            <person name="Jando M."/>
            <person name="Schneider S."/>
            <person name="Klenk H.-P."/>
            <person name="Eisen J.A."/>
        </authorList>
    </citation>
    <scope>NUCLEOTIDE SEQUENCE [LARGE SCALE GENOMIC DNA]</scope>
    <source>
        <strain evidence="14">ATCC 19993 / DSM 43833 / CBS 139.67 / JCM 10125 / KCTC 9307 / NBRC 14880 / R51</strain>
    </source>
</reference>
<organism evidence="13 14">
    <name type="scientific">Thermobispora bispora (strain ATCC 19993 / DSM 43833 / CBS 139.67 / JCM 10125 / KCTC 9307 / NBRC 14880 / R51)</name>
    <dbReference type="NCBI Taxonomy" id="469371"/>
    <lineage>
        <taxon>Bacteria</taxon>
        <taxon>Bacillati</taxon>
        <taxon>Actinomycetota</taxon>
        <taxon>Actinomycetes</taxon>
        <taxon>Streptosporangiales</taxon>
        <taxon>Streptosporangiaceae</taxon>
        <taxon>Thermobispora</taxon>
    </lineage>
</organism>
<dbReference type="HOGENOM" id="CLU_021152_4_1_11"/>
<gene>
    <name evidence="13" type="ordered locus">Tbis_3112</name>
</gene>
<dbReference type="GO" id="GO:0003941">
    <property type="term" value="F:L-serine ammonia-lyase activity"/>
    <property type="evidence" value="ECO:0007669"/>
    <property type="project" value="TreeGrafter"/>
</dbReference>
<dbReference type="CDD" id="cd04886">
    <property type="entry name" value="ACT_ThrD-II-like"/>
    <property type="match status" value="1"/>
</dbReference>
<proteinExistence type="inferred from homology"/>
<dbReference type="InterPro" id="IPR044561">
    <property type="entry name" value="ACT_ThrD-II-like"/>
</dbReference>
<comment type="subunit">
    <text evidence="5">In the native structure, TdcB is in a dimeric form, whereas in the TdcB-AMP complex, it exists in a tetrameric form (dimer of dimers).</text>
</comment>
<dbReference type="PANTHER" id="PTHR48078">
    <property type="entry name" value="THREONINE DEHYDRATASE, MITOCHONDRIAL-RELATED"/>
    <property type="match status" value="1"/>
</dbReference>
<dbReference type="AlphaFoldDB" id="D6Y870"/>
<dbReference type="RefSeq" id="WP_013133339.1">
    <property type="nucleotide sequence ID" value="NC_014165.1"/>
</dbReference>
<dbReference type="UniPathway" id="UPA00047">
    <property type="reaction ID" value="UER00054"/>
</dbReference>
<evidence type="ECO:0000256" key="6">
    <source>
        <dbReference type="ARBA" id="ARBA00012096"/>
    </source>
</evidence>
<dbReference type="SUPFAM" id="SSF55021">
    <property type="entry name" value="ACT-like"/>
    <property type="match status" value="1"/>
</dbReference>
<dbReference type="GO" id="GO:0006567">
    <property type="term" value="P:L-threonine catabolic process"/>
    <property type="evidence" value="ECO:0007669"/>
    <property type="project" value="InterPro"/>
</dbReference>
<dbReference type="NCBIfam" id="TIGR01127">
    <property type="entry name" value="ilvA_1Cterm"/>
    <property type="match status" value="1"/>
</dbReference>
<comment type="pathway">
    <text evidence="2">Amino-acid biosynthesis; L-isoleucine biosynthesis; 2-oxobutanoate from L-threonine: step 1/1.</text>
</comment>
<evidence type="ECO:0000256" key="8">
    <source>
        <dbReference type="ARBA" id="ARBA00022533"/>
    </source>
</evidence>
<dbReference type="GO" id="GO:0030170">
    <property type="term" value="F:pyridoxal phosphate binding"/>
    <property type="evidence" value="ECO:0007669"/>
    <property type="project" value="InterPro"/>
</dbReference>
<dbReference type="EMBL" id="CP001874">
    <property type="protein sequence ID" value="ADG89806.1"/>
    <property type="molecule type" value="Genomic_DNA"/>
</dbReference>
<comment type="cofactor">
    <cofactor evidence="1">
        <name>pyridoxal 5'-phosphate</name>
        <dbReference type="ChEBI" id="CHEBI:597326"/>
    </cofactor>
</comment>
<dbReference type="InterPro" id="IPR002912">
    <property type="entry name" value="ACT_dom"/>
</dbReference>
<name>D6Y870_THEBD</name>
<dbReference type="eggNOG" id="COG1171">
    <property type="taxonomic scope" value="Bacteria"/>
</dbReference>
<dbReference type="InterPro" id="IPR045865">
    <property type="entry name" value="ACT-like_dom_sf"/>
</dbReference>
<evidence type="ECO:0000256" key="4">
    <source>
        <dbReference type="ARBA" id="ARBA00010869"/>
    </source>
</evidence>
<evidence type="ECO:0000256" key="9">
    <source>
        <dbReference type="ARBA" id="ARBA00022624"/>
    </source>
</evidence>
<comment type="pathway">
    <text evidence="3">Amino-acid degradation; L-threonine degradation via propanoate pathway; propanoate from L-threonine: step 1/4.</text>
</comment>
<protein>
    <recommendedName>
        <fullName evidence="7">L-threonine dehydratase catabolic TdcB</fullName>
        <ecNumber evidence="6">4.3.1.19</ecNumber>
    </recommendedName>
</protein>
<keyword evidence="9" id="KW-0412">Isoleucine biosynthesis</keyword>
<keyword evidence="9" id="KW-0100">Branched-chain amino acid biosynthesis</keyword>
<dbReference type="InterPro" id="IPR050147">
    <property type="entry name" value="Ser/Thr_Dehydratase"/>
</dbReference>
<dbReference type="PROSITE" id="PS51671">
    <property type="entry name" value="ACT"/>
    <property type="match status" value="1"/>
</dbReference>
<dbReference type="STRING" id="469371.Tbis_3112"/>
<evidence type="ECO:0000256" key="3">
    <source>
        <dbReference type="ARBA" id="ARBA00004958"/>
    </source>
</evidence>
<dbReference type="PANTHER" id="PTHR48078:SF6">
    <property type="entry name" value="L-THREONINE DEHYDRATASE CATABOLIC TDCB"/>
    <property type="match status" value="1"/>
</dbReference>
<keyword evidence="10" id="KW-0663">Pyridoxal phosphate</keyword>
<sequence length="404" mass="41895">MAAPYVTYDDVVAARALLENVAVRTPLVHSRVLSEAVGGPVHLKCESLQRSGSFKIRGAYVRIRKLTDEERARGVVAASAGNHAQGVALGATLVGTKAMVFMPEGAPLPKVEATRAYGAEVVFAGTTVDDALAAAKEHAERTGAVLIHPFDHPDVVAGQGTIGLEIVEQLPDVATIVVPVGGGGLAAGIALAARALRPDIKIVGVQAEQAAAYPASLAVGHPVKVDPAPTMADGIAVGLPGELPFALVNSLVDSVVTVSEESLSRALLLCLERSKLLVEPAGAAAVAAILDHPHAFEPPVVAVLSGGNIDPLLLAKVLRHGLAAAGRYLSFRVRLADRPGALAGLLTRIAELGANVLDVVHERIGARLHLDQTDVLLQVETRGPDHCDEVLAALRRDGHTVLFS</sequence>
<evidence type="ECO:0000256" key="7">
    <source>
        <dbReference type="ARBA" id="ARBA00022248"/>
    </source>
</evidence>
<dbReference type="PROSITE" id="PS00165">
    <property type="entry name" value="DEHYDRATASE_SER_THR"/>
    <property type="match status" value="1"/>
</dbReference>
<keyword evidence="8" id="KW-0021">Allosteric enzyme</keyword>
<dbReference type="Proteomes" id="UP000006640">
    <property type="component" value="Chromosome"/>
</dbReference>
<evidence type="ECO:0000313" key="14">
    <source>
        <dbReference type="Proteomes" id="UP000006640"/>
    </source>
</evidence>
<keyword evidence="11" id="KW-0456">Lyase</keyword>
<dbReference type="Pfam" id="PF00291">
    <property type="entry name" value="PALP"/>
    <property type="match status" value="1"/>
</dbReference>
<feature type="domain" description="ACT" evidence="12">
    <location>
        <begin position="330"/>
        <end position="404"/>
    </location>
</feature>
<dbReference type="InterPro" id="IPR005789">
    <property type="entry name" value="Thr_deHydtase_catblc"/>
</dbReference>
<dbReference type="GO" id="GO:0009097">
    <property type="term" value="P:isoleucine biosynthetic process"/>
    <property type="evidence" value="ECO:0007669"/>
    <property type="project" value="UniProtKB-UniPathway"/>
</dbReference>
<keyword evidence="14" id="KW-1185">Reference proteome</keyword>
<evidence type="ECO:0000256" key="5">
    <source>
        <dbReference type="ARBA" id="ARBA00011447"/>
    </source>
</evidence>
<dbReference type="FunFam" id="3.40.50.1100:FF:000007">
    <property type="entry name" value="L-threonine dehydratase catabolic TdcB"/>
    <property type="match status" value="1"/>
</dbReference>
<evidence type="ECO:0000256" key="1">
    <source>
        <dbReference type="ARBA" id="ARBA00001933"/>
    </source>
</evidence>
<keyword evidence="9" id="KW-0028">Amino-acid biosynthesis</keyword>
<dbReference type="InterPro" id="IPR000634">
    <property type="entry name" value="Ser/Thr_deHydtase_PyrdxlP-BS"/>
</dbReference>
<accession>D6Y870</accession>
<dbReference type="CDD" id="cd01562">
    <property type="entry name" value="Thr-dehyd"/>
    <property type="match status" value="1"/>
</dbReference>
<comment type="similarity">
    <text evidence="4">Belongs to the serine/threonine dehydratase family.</text>
</comment>
<dbReference type="GO" id="GO:0006565">
    <property type="term" value="P:L-serine catabolic process"/>
    <property type="evidence" value="ECO:0007669"/>
    <property type="project" value="TreeGrafter"/>
</dbReference>
<evidence type="ECO:0000256" key="11">
    <source>
        <dbReference type="ARBA" id="ARBA00023239"/>
    </source>
</evidence>
<dbReference type="InterPro" id="IPR036052">
    <property type="entry name" value="TrpB-like_PALP_sf"/>
</dbReference>
<dbReference type="SUPFAM" id="SSF53686">
    <property type="entry name" value="Tryptophan synthase beta subunit-like PLP-dependent enzymes"/>
    <property type="match status" value="1"/>
</dbReference>
<evidence type="ECO:0000256" key="2">
    <source>
        <dbReference type="ARBA" id="ARBA00004810"/>
    </source>
</evidence>